<sequence>MRAEAQTGTQAESRAEAMAQAITNHPALLSFWDFQEEAGSDRVAKGPHGYRLREMDGPIARADDGVFGPYAADMTFGQWFNLPRAECPALNFHGLEGHLTLIAWVKRAGRVNTECQAIAGMWNESNKKRQYCMFMDLSIWDSADQVCGHVSSVGGPTPGYIYCMTTAIGGTAVSKEEWHAIAFTYDGVHAKVYLDGELDPRKEFNPYLYDGGLFDGGEDGADFTVGSVDRSGEAGNRYVGLMGGLAVFNQALTEDEIRSLSKH</sequence>
<dbReference type="STRING" id="1178515.SY83_09950"/>
<dbReference type="Gene3D" id="2.60.120.200">
    <property type="match status" value="1"/>
</dbReference>
<organism evidence="1 2">
    <name type="scientific">Paenibacillus swuensis</name>
    <dbReference type="NCBI Taxonomy" id="1178515"/>
    <lineage>
        <taxon>Bacteria</taxon>
        <taxon>Bacillati</taxon>
        <taxon>Bacillota</taxon>
        <taxon>Bacilli</taxon>
        <taxon>Bacillales</taxon>
        <taxon>Paenibacillaceae</taxon>
        <taxon>Paenibacillus</taxon>
    </lineage>
</organism>
<proteinExistence type="predicted"/>
<name>A0A172TP51_9BACL</name>
<gene>
    <name evidence="1" type="ORF">SY83_09950</name>
</gene>
<dbReference type="AlphaFoldDB" id="A0A172TP51"/>
<accession>A0A172TP51</accession>
<dbReference type="Proteomes" id="UP000076927">
    <property type="component" value="Chromosome"/>
</dbReference>
<evidence type="ECO:0000313" key="1">
    <source>
        <dbReference type="EMBL" id="ANE48831.1"/>
    </source>
</evidence>
<protein>
    <recommendedName>
        <fullName evidence="3">LamG-like jellyroll fold domain-containing protein</fullName>
    </recommendedName>
</protein>
<dbReference type="PATRIC" id="fig|1178515.4.peg.1993"/>
<keyword evidence="2" id="KW-1185">Reference proteome</keyword>
<dbReference type="InterPro" id="IPR013320">
    <property type="entry name" value="ConA-like_dom_sf"/>
</dbReference>
<dbReference type="SUPFAM" id="SSF49899">
    <property type="entry name" value="Concanavalin A-like lectins/glucanases"/>
    <property type="match status" value="1"/>
</dbReference>
<dbReference type="Pfam" id="PF13385">
    <property type="entry name" value="Laminin_G_3"/>
    <property type="match status" value="1"/>
</dbReference>
<dbReference type="KEGG" id="pswu:SY83_09950"/>
<reference evidence="1 2" key="1">
    <citation type="submission" date="2015-01" db="EMBL/GenBank/DDBJ databases">
        <title>Paenibacillus swuensis/DY6/whole genome sequencing.</title>
        <authorList>
            <person name="Kim M.K."/>
            <person name="Srinivasan S."/>
            <person name="Lee J.-J."/>
        </authorList>
    </citation>
    <scope>NUCLEOTIDE SEQUENCE [LARGE SCALE GENOMIC DNA]</scope>
    <source>
        <strain evidence="1 2">DY6</strain>
    </source>
</reference>
<evidence type="ECO:0008006" key="3">
    <source>
        <dbReference type="Google" id="ProtNLM"/>
    </source>
</evidence>
<evidence type="ECO:0000313" key="2">
    <source>
        <dbReference type="Proteomes" id="UP000076927"/>
    </source>
</evidence>
<dbReference type="EMBL" id="CP011388">
    <property type="protein sequence ID" value="ANE48831.1"/>
    <property type="molecule type" value="Genomic_DNA"/>
</dbReference>